<sequence length="255" mass="27187">MKIARFSHEDALAYGILDEGDVVVLKGDPLFAGYEPTGERIPLADVTLLAPVIPRSKIVCVGKNYHDHAAEMGGVAPEQPLLFLKPNTAVIGPGDAIVRPPQSERTDHEGELAVVISRVTKNVSAEDALDHVFGYTLANDVTARDLQKSDGQWARAKGFDTFCPLGPVIETEFDLDDDATLVTRVNGEIRQSAPLGDMIHSVPEIVAYASAAMTLLPGDVILTGTPAGVGPFEAGDEIEVEIEGIGVLRNLVRNA</sequence>
<dbReference type="EMBL" id="BAAAPL010000001">
    <property type="protein sequence ID" value="GAA1691096.1"/>
    <property type="molecule type" value="Genomic_DNA"/>
</dbReference>
<keyword evidence="4" id="KW-0378">Hydrolase</keyword>
<dbReference type="PANTHER" id="PTHR11820">
    <property type="entry name" value="ACYLPYRUVASE"/>
    <property type="match status" value="1"/>
</dbReference>
<evidence type="ECO:0000256" key="1">
    <source>
        <dbReference type="ARBA" id="ARBA00022723"/>
    </source>
</evidence>
<dbReference type="Proteomes" id="UP001501690">
    <property type="component" value="Unassembled WGS sequence"/>
</dbReference>
<evidence type="ECO:0000259" key="3">
    <source>
        <dbReference type="Pfam" id="PF10370"/>
    </source>
</evidence>
<evidence type="ECO:0000313" key="4">
    <source>
        <dbReference type="EMBL" id="GAA1691096.1"/>
    </source>
</evidence>
<proteinExistence type="predicted"/>
<dbReference type="InterPro" id="IPR011234">
    <property type="entry name" value="Fumarylacetoacetase-like_C"/>
</dbReference>
<reference evidence="4 5" key="1">
    <citation type="journal article" date="2019" name="Int. J. Syst. Evol. Microbiol.">
        <title>The Global Catalogue of Microorganisms (GCM) 10K type strain sequencing project: providing services to taxonomists for standard genome sequencing and annotation.</title>
        <authorList>
            <consortium name="The Broad Institute Genomics Platform"/>
            <consortium name="The Broad Institute Genome Sequencing Center for Infectious Disease"/>
            <person name="Wu L."/>
            <person name="Ma J."/>
        </authorList>
    </citation>
    <scope>NUCLEOTIDE SEQUENCE [LARGE SCALE GENOMIC DNA]</scope>
    <source>
        <strain evidence="4 5">JCM 15577</strain>
    </source>
</reference>
<keyword evidence="1" id="KW-0479">Metal-binding</keyword>
<dbReference type="Pfam" id="PF10370">
    <property type="entry name" value="Rv2993c-like_N"/>
    <property type="match status" value="1"/>
</dbReference>
<keyword evidence="5" id="KW-1185">Reference proteome</keyword>
<evidence type="ECO:0000259" key="2">
    <source>
        <dbReference type="Pfam" id="PF01557"/>
    </source>
</evidence>
<dbReference type="Gene3D" id="2.30.30.370">
    <property type="entry name" value="FAH"/>
    <property type="match status" value="1"/>
</dbReference>
<dbReference type="Pfam" id="PF01557">
    <property type="entry name" value="FAA_hydrolase"/>
    <property type="match status" value="1"/>
</dbReference>
<dbReference type="PANTHER" id="PTHR11820:SF7">
    <property type="entry name" value="ACYLPYRUVASE FAHD1, MITOCHONDRIAL"/>
    <property type="match status" value="1"/>
</dbReference>
<dbReference type="InterPro" id="IPR036663">
    <property type="entry name" value="Fumarylacetoacetase_C_sf"/>
</dbReference>
<organism evidence="4 5">
    <name type="scientific">Microbacterium sediminicola</name>
    <dbReference type="NCBI Taxonomy" id="415210"/>
    <lineage>
        <taxon>Bacteria</taxon>
        <taxon>Bacillati</taxon>
        <taxon>Actinomycetota</taxon>
        <taxon>Actinomycetes</taxon>
        <taxon>Micrococcales</taxon>
        <taxon>Microbacteriaceae</taxon>
        <taxon>Microbacterium</taxon>
    </lineage>
</organism>
<comment type="caution">
    <text evidence="4">The sequence shown here is derived from an EMBL/GenBank/DDBJ whole genome shotgun (WGS) entry which is preliminary data.</text>
</comment>
<accession>A0ABN2HP33</accession>
<feature type="domain" description="Fumarylacetoacetase-like C-terminal" evidence="2">
    <location>
        <begin position="57"/>
        <end position="252"/>
    </location>
</feature>
<feature type="domain" description="Rv2993c-like N-terminal" evidence="3">
    <location>
        <begin position="1"/>
        <end position="51"/>
    </location>
</feature>
<dbReference type="RefSeq" id="WP_344068810.1">
    <property type="nucleotide sequence ID" value="NZ_BAAAPL010000001.1"/>
</dbReference>
<dbReference type="InterPro" id="IPR018833">
    <property type="entry name" value="Rv2993c-like_N"/>
</dbReference>
<dbReference type="Gene3D" id="3.90.850.10">
    <property type="entry name" value="Fumarylacetoacetase-like, C-terminal domain"/>
    <property type="match status" value="1"/>
</dbReference>
<evidence type="ECO:0000313" key="5">
    <source>
        <dbReference type="Proteomes" id="UP001501690"/>
    </source>
</evidence>
<dbReference type="SUPFAM" id="SSF56529">
    <property type="entry name" value="FAH"/>
    <property type="match status" value="1"/>
</dbReference>
<gene>
    <name evidence="4" type="ORF">GCM10009808_05070</name>
</gene>
<protein>
    <submittedName>
        <fullName evidence="4">Fumarylacetoacetate hydrolase family protein</fullName>
    </submittedName>
</protein>
<dbReference type="GO" id="GO:0016787">
    <property type="term" value="F:hydrolase activity"/>
    <property type="evidence" value="ECO:0007669"/>
    <property type="project" value="UniProtKB-KW"/>
</dbReference>
<name>A0ABN2HP33_9MICO</name>